<comment type="caution">
    <text evidence="2">The sequence shown here is derived from an EMBL/GenBank/DDBJ whole genome shotgun (WGS) entry which is preliminary data.</text>
</comment>
<keyword evidence="3" id="KW-1185">Reference proteome</keyword>
<organism evidence="2 3">
    <name type="scientific">Botrytis deweyae</name>
    <dbReference type="NCBI Taxonomy" id="2478750"/>
    <lineage>
        <taxon>Eukaryota</taxon>
        <taxon>Fungi</taxon>
        <taxon>Dikarya</taxon>
        <taxon>Ascomycota</taxon>
        <taxon>Pezizomycotina</taxon>
        <taxon>Leotiomycetes</taxon>
        <taxon>Helotiales</taxon>
        <taxon>Sclerotiniaceae</taxon>
        <taxon>Botrytis</taxon>
    </lineage>
</organism>
<gene>
    <name evidence="2" type="ORF">EAE98_004632</name>
</gene>
<protein>
    <submittedName>
        <fullName evidence="2">Uncharacterized protein</fullName>
    </submittedName>
</protein>
<dbReference type="EMBL" id="RCSX01000008">
    <property type="protein sequence ID" value="KAF7931896.1"/>
    <property type="molecule type" value="Genomic_DNA"/>
</dbReference>
<dbReference type="Proteomes" id="UP000783213">
    <property type="component" value="Unassembled WGS sequence"/>
</dbReference>
<feature type="compositionally biased region" description="Basic and acidic residues" evidence="1">
    <location>
        <begin position="43"/>
        <end position="52"/>
    </location>
</feature>
<dbReference type="RefSeq" id="XP_038811788.1">
    <property type="nucleotide sequence ID" value="XM_038952252.1"/>
</dbReference>
<reference evidence="2 3" key="1">
    <citation type="journal article" date="2020" name="Genome Biol. Evol.">
        <title>Comparative genomics of Sclerotiniaceae.</title>
        <authorList>
            <person name="Valero Jimenez C.A."/>
            <person name="Steentjes M."/>
            <person name="Scholten O.E."/>
            <person name="Van Kan J.A.L."/>
        </authorList>
    </citation>
    <scope>NUCLEOTIDE SEQUENCE [LARGE SCALE GENOMIC DNA]</scope>
    <source>
        <strain evidence="2 3">B1</strain>
    </source>
</reference>
<name>A0ABQ7IRI7_9HELO</name>
<evidence type="ECO:0000313" key="3">
    <source>
        <dbReference type="Proteomes" id="UP000783213"/>
    </source>
</evidence>
<feature type="region of interest" description="Disordered" evidence="1">
    <location>
        <begin position="33"/>
        <end position="52"/>
    </location>
</feature>
<evidence type="ECO:0000256" key="1">
    <source>
        <dbReference type="SAM" id="MobiDB-lite"/>
    </source>
</evidence>
<proteinExistence type="predicted"/>
<accession>A0ABQ7IRI7</accession>
<sequence length="71" mass="8024">MLSTLRWESSLNNGRGIACIEIEHVEMFARAFPGRRPGRTHGKSGDRERLECPGEPGVNFDRDCGWDTKYG</sequence>
<dbReference type="GeneID" id="62231406"/>
<evidence type="ECO:0000313" key="2">
    <source>
        <dbReference type="EMBL" id="KAF7931896.1"/>
    </source>
</evidence>